<comment type="caution">
    <text evidence="2">The sequence shown here is derived from an EMBL/GenBank/DDBJ whole genome shotgun (WGS) entry which is preliminary data.</text>
</comment>
<evidence type="ECO:0000313" key="2">
    <source>
        <dbReference type="EMBL" id="MCK2217170.1"/>
    </source>
</evidence>
<dbReference type="EMBL" id="JAKRKC020000001">
    <property type="protein sequence ID" value="MCK2217170.1"/>
    <property type="molecule type" value="Genomic_DNA"/>
</dbReference>
<dbReference type="Proteomes" id="UP001317259">
    <property type="component" value="Unassembled WGS sequence"/>
</dbReference>
<dbReference type="InterPro" id="IPR051783">
    <property type="entry name" value="NAD(P)-dependent_oxidoreduct"/>
</dbReference>
<evidence type="ECO:0000313" key="3">
    <source>
        <dbReference type="Proteomes" id="UP001317259"/>
    </source>
</evidence>
<proteinExistence type="predicted"/>
<dbReference type="PANTHER" id="PTHR48079:SF6">
    <property type="entry name" value="NAD(P)-BINDING DOMAIN-CONTAINING PROTEIN-RELATED"/>
    <property type="match status" value="1"/>
</dbReference>
<feature type="domain" description="NAD-dependent epimerase/dehydratase" evidence="1">
    <location>
        <begin position="3"/>
        <end position="225"/>
    </location>
</feature>
<dbReference type="Pfam" id="PF01370">
    <property type="entry name" value="Epimerase"/>
    <property type="match status" value="1"/>
</dbReference>
<organism evidence="2 3">
    <name type="scientific">Actinomadura luzonensis</name>
    <dbReference type="NCBI Taxonomy" id="2805427"/>
    <lineage>
        <taxon>Bacteria</taxon>
        <taxon>Bacillati</taxon>
        <taxon>Actinomycetota</taxon>
        <taxon>Actinomycetes</taxon>
        <taxon>Streptosporangiales</taxon>
        <taxon>Thermomonosporaceae</taxon>
        <taxon>Actinomadura</taxon>
    </lineage>
</organism>
<dbReference type="InterPro" id="IPR036291">
    <property type="entry name" value="NAD(P)-bd_dom_sf"/>
</dbReference>
<dbReference type="PANTHER" id="PTHR48079">
    <property type="entry name" value="PROTEIN YEEZ"/>
    <property type="match status" value="1"/>
</dbReference>
<evidence type="ECO:0000259" key="1">
    <source>
        <dbReference type="Pfam" id="PF01370"/>
    </source>
</evidence>
<protein>
    <submittedName>
        <fullName evidence="2">NAD(P)-dependent oxidoreductase</fullName>
    </submittedName>
</protein>
<dbReference type="SUPFAM" id="SSF51735">
    <property type="entry name" value="NAD(P)-binding Rossmann-fold domains"/>
    <property type="match status" value="1"/>
</dbReference>
<accession>A0ABT0FYZ8</accession>
<name>A0ABT0FYZ8_9ACTN</name>
<reference evidence="2 3" key="1">
    <citation type="submission" date="2022-04" db="EMBL/GenBank/DDBJ databases">
        <title>Genome draft of Actinomadura sp. ATCC 31491.</title>
        <authorList>
            <person name="Shi X."/>
            <person name="Du Y."/>
        </authorList>
    </citation>
    <scope>NUCLEOTIDE SEQUENCE [LARGE SCALE GENOMIC DNA]</scope>
    <source>
        <strain evidence="2 3">ATCC 31491</strain>
    </source>
</reference>
<keyword evidence="3" id="KW-1185">Reference proteome</keyword>
<dbReference type="InterPro" id="IPR001509">
    <property type="entry name" value="Epimerase_deHydtase"/>
</dbReference>
<dbReference type="RefSeq" id="WP_242374739.1">
    <property type="nucleotide sequence ID" value="NZ_JAKRKC020000001.1"/>
</dbReference>
<gene>
    <name evidence="2" type="ORF">MF672_025775</name>
</gene>
<sequence length="308" mass="31960">MRVFVTGGTGAIGGHAVPALLAAGHAVTALARTPAKAAALAASGATPAEVSLFDRDALAAAFAGHDAVVNLATAIPSMSRFMSASAQAANRRVRVEGSAAVADAALAAGVPRLVQESVSMIYRDQGDRWIDEDAPVDHYPMARGNHAAEANARRLGEAGGAAVVLRLGWFYGPGAAHSEQLYAQARRHVAMILGHPDGYLSAIHLDDAATAVVAALTAPPGVYNVVDDEPLTKRAFAAALAAAAGARPWVRGPGRAAYLLGDRLTSLTRSLRVANRRLREATGWAPRHRSAREGWRATAAVLDARPGR</sequence>
<dbReference type="Gene3D" id="3.40.50.720">
    <property type="entry name" value="NAD(P)-binding Rossmann-like Domain"/>
    <property type="match status" value="1"/>
</dbReference>